<dbReference type="EMBL" id="JABZXJ010000030">
    <property type="protein sequence ID" value="MBF1649982.1"/>
    <property type="molecule type" value="Genomic_DNA"/>
</dbReference>
<name>A0A930PE63_9MICC</name>
<dbReference type="PANTHER" id="PTHR35040">
    <property type="match status" value="1"/>
</dbReference>
<proteinExistence type="predicted"/>
<reference evidence="1" key="1">
    <citation type="submission" date="2020-04" db="EMBL/GenBank/DDBJ databases">
        <title>Deep metagenomics examines the oral microbiome during advanced dental caries in children, revealing novel taxa and co-occurrences with host molecules.</title>
        <authorList>
            <person name="Baker J.L."/>
            <person name="Morton J.T."/>
            <person name="Dinis M."/>
            <person name="Alvarez R."/>
            <person name="Tran N.C."/>
            <person name="Knight R."/>
            <person name="Edlund A."/>
        </authorList>
    </citation>
    <scope>NUCLEOTIDE SEQUENCE</scope>
    <source>
        <strain evidence="1">JCVI_47_bin.4</strain>
    </source>
</reference>
<dbReference type="Proteomes" id="UP000769484">
    <property type="component" value="Unassembled WGS sequence"/>
</dbReference>
<dbReference type="AlphaFoldDB" id="A0A930PE63"/>
<dbReference type="InterPro" id="IPR021986">
    <property type="entry name" value="Spherulin4"/>
</dbReference>
<evidence type="ECO:0000313" key="1">
    <source>
        <dbReference type="EMBL" id="MBF1649982.1"/>
    </source>
</evidence>
<organism evidence="1 2">
    <name type="scientific">Rothia dentocariosa</name>
    <dbReference type="NCBI Taxonomy" id="2047"/>
    <lineage>
        <taxon>Bacteria</taxon>
        <taxon>Bacillati</taxon>
        <taxon>Actinomycetota</taxon>
        <taxon>Actinomycetes</taxon>
        <taxon>Micrococcales</taxon>
        <taxon>Micrococcaceae</taxon>
        <taxon>Rothia</taxon>
    </lineage>
</organism>
<protein>
    <submittedName>
        <fullName evidence="1">Uncharacterized protein</fullName>
    </submittedName>
</protein>
<evidence type="ECO:0000313" key="2">
    <source>
        <dbReference type="Proteomes" id="UP000769484"/>
    </source>
</evidence>
<sequence>MAISGLNRIVIADESGALTGRPLASARAAAEQVATEKVTEAKTEIRSAAVQAAEQAATDKVAGVKSEAVQAAKDSVQSAVADAIAPVVSTTIPAAVESGVREHAGAVADERIQATVPGMIQSQAATVVESQLSEKLPTAVQAAAGSEITRQIDERVTPTIEAKVSSVITEKSASIKDEVVQSVNSSIDGKIDSVVTPKIDSAFESKSQVLKGDILRTAGSAIDSKIEAAKPGIVQAATESVTSALPAKISDGIAQAKGDIVKAAAESVSGTIDTKISEGIEQARTNIVSETLGSVDQTIDGKIDAAKTDIARDYNSKIPNIVANTVRELGVGDKNYGFADRNISATSYWWPDFWNENTQKGSEWRKLLNTGSSLGIVVLDKASGEWGDAVDDNFLKQGMLAEAAGAKWCAFYLSSRFGAMAEEADAAYREEVRKNLNVTMDKVERATFDRIVQQAKNIVAWYKGEDKIKKVAIFIDEAPNGWSDSQKKVIPWYKRLYLRLKQELGQDVLIVINPGSNTVPEMMDACDVAITYESSASKYIDPETKFIHPDHYKTMPSWRFWHVIHGVTKDNIDAVFATAEKFNIGHLYATDQKFAVGTGSEDDPEENPYDFAPSDWVVQDTKSWVKGVQPFEKRVSQLETVQVVNNRAYSMPEGTDIAWFFLLDNVTHPGGVTWQTKNGAAPASGLVILVRAGTHIYGIVPGAVG</sequence>
<dbReference type="PANTHER" id="PTHR35040:SF9">
    <property type="entry name" value="4-LIKE CELL SURFACE PROTEIN, PUTATIVE (AFU_ORTHOLOGUE AFUA_4G14080)-RELATED"/>
    <property type="match status" value="1"/>
</dbReference>
<dbReference type="Pfam" id="PF12138">
    <property type="entry name" value="Spherulin4"/>
    <property type="match status" value="1"/>
</dbReference>
<accession>A0A930PE63</accession>
<comment type="caution">
    <text evidence="1">The sequence shown here is derived from an EMBL/GenBank/DDBJ whole genome shotgun (WGS) entry which is preliminary data.</text>
</comment>
<gene>
    <name evidence="1" type="ORF">HXO56_07830</name>
</gene>